<feature type="transmembrane region" description="Helical" evidence="7">
    <location>
        <begin position="52"/>
        <end position="71"/>
    </location>
</feature>
<sequence>MAPIQARADAHGSGESDTTLAVSGLIIVLAVISCALRFYTRIFTKSGLKSDDWFILVAVLATLLTAALLLWGNAIDQNGLWVSENTDPTYVYTEQDILYLKIAFVASVIYFTIAGTTKLGILLMYNRIFNVSDSFRWQLYIASALVMGWWIGCTVATLTNCIPLEWSWINSFADPRYCFDFNIFWTASGACEIFLDVLILTLPISVVVRLSLSLKKKLMVVGIFALGWFAVITGIVRVILGYNKGNRVPSYSGAEVWTTVHAGLSIVCASLPCFKPLVRKIAGLSFLARISSLLSIRRSTSNGSSSKKSSQVDSNNTSLGVRGGERANEGGGNEAAPTALSDLSPSQIVEIES</sequence>
<feature type="transmembrane region" description="Helical" evidence="7">
    <location>
        <begin position="137"/>
        <end position="158"/>
    </location>
</feature>
<comment type="similarity">
    <text evidence="5">Belongs to the SAT4 family.</text>
</comment>
<feature type="transmembrane region" description="Helical" evidence="7">
    <location>
        <begin position="218"/>
        <end position="240"/>
    </location>
</feature>
<feature type="transmembrane region" description="Helical" evidence="7">
    <location>
        <begin position="20"/>
        <end position="40"/>
    </location>
</feature>
<keyword evidence="4 7" id="KW-0472">Membrane</keyword>
<feature type="region of interest" description="Disordered" evidence="6">
    <location>
        <begin position="299"/>
        <end position="353"/>
    </location>
</feature>
<evidence type="ECO:0000256" key="1">
    <source>
        <dbReference type="ARBA" id="ARBA00004141"/>
    </source>
</evidence>
<dbReference type="PROSITE" id="PS51257">
    <property type="entry name" value="PROKAR_LIPOPROTEIN"/>
    <property type="match status" value="1"/>
</dbReference>
<gene>
    <name evidence="9" type="ORF">BCR34DRAFT_546930</name>
</gene>
<keyword evidence="10" id="KW-1185">Reference proteome</keyword>
<evidence type="ECO:0000256" key="2">
    <source>
        <dbReference type="ARBA" id="ARBA00022692"/>
    </source>
</evidence>
<organism evidence="9 10">
    <name type="scientific">Clohesyomyces aquaticus</name>
    <dbReference type="NCBI Taxonomy" id="1231657"/>
    <lineage>
        <taxon>Eukaryota</taxon>
        <taxon>Fungi</taxon>
        <taxon>Dikarya</taxon>
        <taxon>Ascomycota</taxon>
        <taxon>Pezizomycotina</taxon>
        <taxon>Dothideomycetes</taxon>
        <taxon>Pleosporomycetidae</taxon>
        <taxon>Pleosporales</taxon>
        <taxon>Lindgomycetaceae</taxon>
        <taxon>Clohesyomyces</taxon>
    </lineage>
</organism>
<feature type="transmembrane region" description="Helical" evidence="7">
    <location>
        <begin position="260"/>
        <end position="278"/>
    </location>
</feature>
<dbReference type="EMBL" id="MCFA01000185">
    <property type="protein sequence ID" value="ORY00289.1"/>
    <property type="molecule type" value="Genomic_DNA"/>
</dbReference>
<reference evidence="9 10" key="1">
    <citation type="submission" date="2016-07" db="EMBL/GenBank/DDBJ databases">
        <title>Pervasive Adenine N6-methylation of Active Genes in Fungi.</title>
        <authorList>
            <consortium name="DOE Joint Genome Institute"/>
            <person name="Mondo S.J."/>
            <person name="Dannebaum R.O."/>
            <person name="Kuo R.C."/>
            <person name="Labutti K."/>
            <person name="Haridas S."/>
            <person name="Kuo A."/>
            <person name="Salamov A."/>
            <person name="Ahrendt S.R."/>
            <person name="Lipzen A."/>
            <person name="Sullivan W."/>
            <person name="Andreopoulos W.B."/>
            <person name="Clum A."/>
            <person name="Lindquist E."/>
            <person name="Daum C."/>
            <person name="Ramamoorthy G.K."/>
            <person name="Gryganskyi A."/>
            <person name="Culley D."/>
            <person name="Magnuson J.K."/>
            <person name="James T.Y."/>
            <person name="O'Malley M.A."/>
            <person name="Stajich J.E."/>
            <person name="Spatafora J.W."/>
            <person name="Visel A."/>
            <person name="Grigoriev I.V."/>
        </authorList>
    </citation>
    <scope>NUCLEOTIDE SEQUENCE [LARGE SCALE GENOMIC DNA]</scope>
    <source>
        <strain evidence="9 10">CBS 115471</strain>
    </source>
</reference>
<keyword evidence="2 7" id="KW-0812">Transmembrane</keyword>
<name>A0A1Y1YQN0_9PLEO</name>
<feature type="transmembrane region" description="Helical" evidence="7">
    <location>
        <begin position="183"/>
        <end position="206"/>
    </location>
</feature>
<proteinExistence type="inferred from homology"/>
<dbReference type="STRING" id="1231657.A0A1Y1YQN0"/>
<evidence type="ECO:0000313" key="10">
    <source>
        <dbReference type="Proteomes" id="UP000193144"/>
    </source>
</evidence>
<dbReference type="OrthoDB" id="5329176at2759"/>
<evidence type="ECO:0000256" key="4">
    <source>
        <dbReference type="ARBA" id="ARBA00023136"/>
    </source>
</evidence>
<accession>A0A1Y1YQN0</accession>
<dbReference type="InterPro" id="IPR049326">
    <property type="entry name" value="Rhodopsin_dom_fungi"/>
</dbReference>
<dbReference type="GO" id="GO:0016020">
    <property type="term" value="C:membrane"/>
    <property type="evidence" value="ECO:0007669"/>
    <property type="project" value="UniProtKB-SubCell"/>
</dbReference>
<dbReference type="AlphaFoldDB" id="A0A1Y1YQN0"/>
<evidence type="ECO:0000313" key="9">
    <source>
        <dbReference type="EMBL" id="ORY00289.1"/>
    </source>
</evidence>
<dbReference type="InterPro" id="IPR052337">
    <property type="entry name" value="SAT4-like"/>
</dbReference>
<dbReference type="Proteomes" id="UP000193144">
    <property type="component" value="Unassembled WGS sequence"/>
</dbReference>
<evidence type="ECO:0000256" key="3">
    <source>
        <dbReference type="ARBA" id="ARBA00022989"/>
    </source>
</evidence>
<feature type="compositionally biased region" description="Low complexity" evidence="6">
    <location>
        <begin position="299"/>
        <end position="314"/>
    </location>
</feature>
<dbReference type="PANTHER" id="PTHR33048">
    <property type="entry name" value="PTH11-LIKE INTEGRAL MEMBRANE PROTEIN (AFU_ORTHOLOGUE AFUA_5G11245)"/>
    <property type="match status" value="1"/>
</dbReference>
<keyword evidence="3 7" id="KW-1133">Transmembrane helix</keyword>
<evidence type="ECO:0000256" key="5">
    <source>
        <dbReference type="ARBA" id="ARBA00038359"/>
    </source>
</evidence>
<comment type="caution">
    <text evidence="9">The sequence shown here is derived from an EMBL/GenBank/DDBJ whole genome shotgun (WGS) entry which is preliminary data.</text>
</comment>
<dbReference type="Pfam" id="PF20684">
    <property type="entry name" value="Fung_rhodopsin"/>
    <property type="match status" value="1"/>
</dbReference>
<evidence type="ECO:0000256" key="7">
    <source>
        <dbReference type="SAM" id="Phobius"/>
    </source>
</evidence>
<evidence type="ECO:0000256" key="6">
    <source>
        <dbReference type="SAM" id="MobiDB-lite"/>
    </source>
</evidence>
<protein>
    <recommendedName>
        <fullName evidence="8">Rhodopsin domain-containing protein</fullName>
    </recommendedName>
</protein>
<feature type="transmembrane region" description="Helical" evidence="7">
    <location>
        <begin position="98"/>
        <end position="125"/>
    </location>
</feature>
<dbReference type="PANTHER" id="PTHR33048:SF47">
    <property type="entry name" value="INTEGRAL MEMBRANE PROTEIN-RELATED"/>
    <property type="match status" value="1"/>
</dbReference>
<feature type="domain" description="Rhodopsin" evidence="8">
    <location>
        <begin position="36"/>
        <end position="280"/>
    </location>
</feature>
<evidence type="ECO:0000259" key="8">
    <source>
        <dbReference type="Pfam" id="PF20684"/>
    </source>
</evidence>
<comment type="subcellular location">
    <subcellularLocation>
        <location evidence="1">Membrane</location>
        <topology evidence="1">Multi-pass membrane protein</topology>
    </subcellularLocation>
</comment>